<proteinExistence type="predicted"/>
<accession>A0A1F7WX26</accession>
<name>A0A1F7WX26_9BACT</name>
<evidence type="ECO:0000313" key="2">
    <source>
        <dbReference type="Proteomes" id="UP000178735"/>
    </source>
</evidence>
<dbReference type="STRING" id="1817813.A2008_00075"/>
<protein>
    <submittedName>
        <fullName evidence="1">Uncharacterized protein</fullName>
    </submittedName>
</protein>
<comment type="caution">
    <text evidence="1">The sequence shown here is derived from an EMBL/GenBank/DDBJ whole genome shotgun (WGS) entry which is preliminary data.</text>
</comment>
<dbReference type="EMBL" id="MGFH01000047">
    <property type="protein sequence ID" value="OGM07263.1"/>
    <property type="molecule type" value="Genomic_DNA"/>
</dbReference>
<reference evidence="1 2" key="1">
    <citation type="journal article" date="2016" name="Nat. Commun.">
        <title>Thousands of microbial genomes shed light on interconnected biogeochemical processes in an aquifer system.</title>
        <authorList>
            <person name="Anantharaman K."/>
            <person name="Brown C.T."/>
            <person name="Hug L.A."/>
            <person name="Sharon I."/>
            <person name="Castelle C.J."/>
            <person name="Probst A.J."/>
            <person name="Thomas B.C."/>
            <person name="Singh A."/>
            <person name="Wilkins M.J."/>
            <person name="Karaoz U."/>
            <person name="Brodie E.L."/>
            <person name="Williams K.H."/>
            <person name="Hubbard S.S."/>
            <person name="Banfield J.F."/>
        </authorList>
    </citation>
    <scope>NUCLEOTIDE SEQUENCE [LARGE SCALE GENOMIC DNA]</scope>
</reference>
<gene>
    <name evidence="1" type="ORF">A2008_00075</name>
</gene>
<sequence>MIIISVIDEKIYMAAFLKNKTLARPPFSIAAEEISANFENLLKSNKGMLYDAGGAAVFMDGKKSRFAAVKHPGISDDAKFDEFVRWTVKENFNIDKFEYSYADAGRGYIYLQAVEEGAAAGIKKNVSRLSEKIKCFDTHLFNEINFLRGSGVIDAEDFMLLKLSADHVNTIRFFNDGFFEHHAFDFMCAPLVYDCRDDRAGYGAQELMLMHELVKKVSRWQNDDKKRQAKPEKLFLLNAAGGDAPYYLRLRMTEELSDNLYYVNEKMPRAGGGAFDYIDFNLNAMCDRWR</sequence>
<dbReference type="Proteomes" id="UP000178735">
    <property type="component" value="Unassembled WGS sequence"/>
</dbReference>
<organism evidence="1 2">
    <name type="scientific">Candidatus Wallbacteria bacterium GWC2_49_35</name>
    <dbReference type="NCBI Taxonomy" id="1817813"/>
    <lineage>
        <taxon>Bacteria</taxon>
        <taxon>Candidatus Walliibacteriota</taxon>
    </lineage>
</organism>
<dbReference type="AlphaFoldDB" id="A0A1F7WX26"/>
<evidence type="ECO:0000313" key="1">
    <source>
        <dbReference type="EMBL" id="OGM07263.1"/>
    </source>
</evidence>